<reference evidence="5" key="1">
    <citation type="journal article" date="2015" name="Nature">
        <title>Complex archaea that bridge the gap between prokaryotes and eukaryotes.</title>
        <authorList>
            <person name="Spang A."/>
            <person name="Saw J.H."/>
            <person name="Jorgensen S.L."/>
            <person name="Zaremba-Niedzwiedzka K."/>
            <person name="Martijn J."/>
            <person name="Lind A.E."/>
            <person name="van Eijk R."/>
            <person name="Schleper C."/>
            <person name="Guy L."/>
            <person name="Ettema T.J."/>
        </authorList>
    </citation>
    <scope>NUCLEOTIDE SEQUENCE</scope>
</reference>
<dbReference type="GO" id="GO:0140664">
    <property type="term" value="F:ATP-dependent DNA damage sensor activity"/>
    <property type="evidence" value="ECO:0007669"/>
    <property type="project" value="InterPro"/>
</dbReference>
<keyword evidence="1" id="KW-0547">Nucleotide-binding</keyword>
<feature type="non-terminal residue" evidence="5">
    <location>
        <position position="1"/>
    </location>
</feature>
<evidence type="ECO:0000256" key="3">
    <source>
        <dbReference type="ARBA" id="ARBA00023125"/>
    </source>
</evidence>
<dbReference type="PANTHER" id="PTHR11361:SF34">
    <property type="entry name" value="DNA MISMATCH REPAIR PROTEIN MSH1, MITOCHONDRIAL"/>
    <property type="match status" value="1"/>
</dbReference>
<dbReference type="GO" id="GO:0005829">
    <property type="term" value="C:cytosol"/>
    <property type="evidence" value="ECO:0007669"/>
    <property type="project" value="TreeGrafter"/>
</dbReference>
<dbReference type="EMBL" id="LAZR01061040">
    <property type="protein sequence ID" value="KKK64400.1"/>
    <property type="molecule type" value="Genomic_DNA"/>
</dbReference>
<proteinExistence type="predicted"/>
<dbReference type="CDD" id="cd03284">
    <property type="entry name" value="ABC_MutS1"/>
    <property type="match status" value="1"/>
</dbReference>
<evidence type="ECO:0000256" key="1">
    <source>
        <dbReference type="ARBA" id="ARBA00022741"/>
    </source>
</evidence>
<dbReference type="PANTHER" id="PTHR11361">
    <property type="entry name" value="DNA MISMATCH REPAIR PROTEIN MUTS FAMILY MEMBER"/>
    <property type="match status" value="1"/>
</dbReference>
<dbReference type="SUPFAM" id="SSF52540">
    <property type="entry name" value="P-loop containing nucleoside triphosphate hydrolases"/>
    <property type="match status" value="1"/>
</dbReference>
<dbReference type="GO" id="GO:0006298">
    <property type="term" value="P:mismatch repair"/>
    <property type="evidence" value="ECO:0007669"/>
    <property type="project" value="InterPro"/>
</dbReference>
<feature type="non-terminal residue" evidence="5">
    <location>
        <position position="368"/>
    </location>
</feature>
<dbReference type="InterPro" id="IPR045076">
    <property type="entry name" value="MutS"/>
</dbReference>
<dbReference type="PROSITE" id="PS00486">
    <property type="entry name" value="DNA_MISMATCH_REPAIR_2"/>
    <property type="match status" value="1"/>
</dbReference>
<accession>A0A0F8XT72</accession>
<sequence>GVSTLKVGFNRVFGYYIEITNTHRDKIPDDYIRKQTLKNAERYITPELKEYEEKVLTADEKAKDLEYGLFLELRDAVAASRRRMQATAAVLSQIDVLAALAELARERNYCRPEVSEELGLRIVDGRHPVLDIIEPEGTFVPNDTTADAESGTILLITGPNMAGKSTYIRQVALITLMAQIGSFVPAKEATIGIADRIFARVGASDELTRGQSTFMVEMTETARILNTATARSLVILDEIGRGTSTYDGISLAWAVVEYLHEHIGCRTLFATHYHELTDLEKSLTQVKNLNVAVREWQDEVVFLHKIVDGSADKSYGIHVARLAGVPKEVVERSKDILAQLEEEHLDAAGRAKIARPVEKKPGGQMQLT</sequence>
<dbReference type="FunFam" id="3.40.50.300:FF:000870">
    <property type="entry name" value="MutS protein homolog 4"/>
    <property type="match status" value="1"/>
</dbReference>
<evidence type="ECO:0000259" key="4">
    <source>
        <dbReference type="PROSITE" id="PS00486"/>
    </source>
</evidence>
<dbReference type="SMART" id="SM00534">
    <property type="entry name" value="MUTSac"/>
    <property type="match status" value="1"/>
</dbReference>
<dbReference type="Gene3D" id="3.40.50.300">
    <property type="entry name" value="P-loop containing nucleotide triphosphate hydrolases"/>
    <property type="match status" value="1"/>
</dbReference>
<name>A0A0F8XT72_9ZZZZ</name>
<dbReference type="InterPro" id="IPR036187">
    <property type="entry name" value="DNA_mismatch_repair_MutS_sf"/>
</dbReference>
<evidence type="ECO:0000313" key="5">
    <source>
        <dbReference type="EMBL" id="KKK64400.1"/>
    </source>
</evidence>
<dbReference type="AlphaFoldDB" id="A0A0F8XT72"/>
<keyword evidence="3" id="KW-0238">DNA-binding</keyword>
<dbReference type="Gene3D" id="1.10.1420.10">
    <property type="match status" value="1"/>
</dbReference>
<keyword evidence="2" id="KW-0067">ATP-binding</keyword>
<comment type="caution">
    <text evidence="5">The sequence shown here is derived from an EMBL/GenBank/DDBJ whole genome shotgun (WGS) entry which is preliminary data.</text>
</comment>
<gene>
    <name evidence="5" type="ORF">LCGC14_2984590</name>
</gene>
<dbReference type="SUPFAM" id="SSF48334">
    <property type="entry name" value="DNA repair protein MutS, domain III"/>
    <property type="match status" value="1"/>
</dbReference>
<dbReference type="GO" id="GO:0030983">
    <property type="term" value="F:mismatched DNA binding"/>
    <property type="evidence" value="ECO:0007669"/>
    <property type="project" value="InterPro"/>
</dbReference>
<protein>
    <recommendedName>
        <fullName evidence="4">DNA mismatch repair proteins mutS family domain-containing protein</fullName>
    </recommendedName>
</protein>
<evidence type="ECO:0000256" key="2">
    <source>
        <dbReference type="ARBA" id="ARBA00022840"/>
    </source>
</evidence>
<dbReference type="InterPro" id="IPR027417">
    <property type="entry name" value="P-loop_NTPase"/>
</dbReference>
<organism evidence="5">
    <name type="scientific">marine sediment metagenome</name>
    <dbReference type="NCBI Taxonomy" id="412755"/>
    <lineage>
        <taxon>unclassified sequences</taxon>
        <taxon>metagenomes</taxon>
        <taxon>ecological metagenomes</taxon>
    </lineage>
</organism>
<feature type="domain" description="DNA mismatch repair proteins mutS family" evidence="4">
    <location>
        <begin position="232"/>
        <end position="248"/>
    </location>
</feature>
<dbReference type="Pfam" id="PF05190">
    <property type="entry name" value="MutS_IV"/>
    <property type="match status" value="1"/>
</dbReference>
<dbReference type="InterPro" id="IPR007861">
    <property type="entry name" value="DNA_mismatch_repair_MutS_clamp"/>
</dbReference>
<dbReference type="NCBIfam" id="NF003810">
    <property type="entry name" value="PRK05399.1"/>
    <property type="match status" value="1"/>
</dbReference>
<dbReference type="GO" id="GO:0005524">
    <property type="term" value="F:ATP binding"/>
    <property type="evidence" value="ECO:0007669"/>
    <property type="project" value="UniProtKB-KW"/>
</dbReference>
<dbReference type="InterPro" id="IPR000432">
    <property type="entry name" value="DNA_mismatch_repair_MutS_C"/>
</dbReference>
<dbReference type="Pfam" id="PF00488">
    <property type="entry name" value="MutS_V"/>
    <property type="match status" value="1"/>
</dbReference>